<feature type="compositionally biased region" description="Acidic residues" evidence="2">
    <location>
        <begin position="1497"/>
        <end position="1531"/>
    </location>
</feature>
<feature type="compositionally biased region" description="Basic and acidic residues" evidence="2">
    <location>
        <begin position="5756"/>
        <end position="5766"/>
    </location>
</feature>
<feature type="compositionally biased region" description="Polar residues" evidence="2">
    <location>
        <begin position="5767"/>
        <end position="5779"/>
    </location>
</feature>
<feature type="region of interest" description="Disordered" evidence="2">
    <location>
        <begin position="1344"/>
        <end position="1531"/>
    </location>
</feature>
<accession>A0A7M1RUD9</accession>
<feature type="compositionally biased region" description="Basic and acidic residues" evidence="2">
    <location>
        <begin position="5725"/>
        <end position="5744"/>
    </location>
</feature>
<dbReference type="GeneID" id="65132087"/>
<feature type="region of interest" description="Disordered" evidence="2">
    <location>
        <begin position="4511"/>
        <end position="4535"/>
    </location>
</feature>
<feature type="region of interest" description="Disordered" evidence="2">
    <location>
        <begin position="2818"/>
        <end position="2878"/>
    </location>
</feature>
<feature type="region of interest" description="Disordered" evidence="2">
    <location>
        <begin position="5695"/>
        <end position="5794"/>
    </location>
</feature>
<dbReference type="Proteomes" id="UP000593824">
    <property type="component" value="Segment"/>
</dbReference>
<feature type="coiled-coil region" evidence="1">
    <location>
        <begin position="1901"/>
        <end position="1928"/>
    </location>
</feature>
<feature type="region of interest" description="Disordered" evidence="2">
    <location>
        <begin position="2323"/>
        <end position="2361"/>
    </location>
</feature>
<organism evidence="3 4">
    <name type="scientific">uncultured phage cr273_1</name>
    <dbReference type="NCBI Taxonomy" id="2772095"/>
    <lineage>
        <taxon>Viruses</taxon>
        <taxon>Duplodnaviria</taxon>
        <taxon>Heunggongvirae</taxon>
        <taxon>Uroviricota</taxon>
        <taxon>Caudoviricetes</taxon>
        <taxon>Crassvirales</taxon>
        <taxon>Suoliviridae</taxon>
        <taxon>Oafivirinae</taxon>
        <taxon>Buhlduvirus</taxon>
        <taxon>Buhlduvirus animalis</taxon>
    </lineage>
</organism>
<feature type="compositionally biased region" description="Acidic residues" evidence="2">
    <location>
        <begin position="2838"/>
        <end position="2849"/>
    </location>
</feature>
<keyword evidence="1" id="KW-0175">Coiled coil</keyword>
<evidence type="ECO:0000256" key="2">
    <source>
        <dbReference type="SAM" id="MobiDB-lite"/>
    </source>
</evidence>
<dbReference type="PANTHER" id="PTHR34491">
    <property type="entry name" value="A-TYPE INCLUSION PROTEIN, PUTATIVE-RELATED"/>
    <property type="match status" value="1"/>
</dbReference>
<dbReference type="EMBL" id="MT774411">
    <property type="protein sequence ID" value="QOR57916.1"/>
    <property type="molecule type" value="Genomic_DNA"/>
</dbReference>
<feature type="coiled-coil region" evidence="1">
    <location>
        <begin position="1172"/>
        <end position="1199"/>
    </location>
</feature>
<dbReference type="RefSeq" id="YP_010113556.1">
    <property type="nucleotide sequence ID" value="NC_055904.1"/>
</dbReference>
<reference evidence="3 4" key="1">
    <citation type="submission" date="2020-07" db="EMBL/GenBank/DDBJ databases">
        <title>Taxonomic proposal: Crassvirales, a new order of highly abundant and diverse bacterial viruses.</title>
        <authorList>
            <person name="Shkoporov A.N."/>
            <person name="Stockdale S.R."/>
            <person name="Guerin E."/>
            <person name="Ross R.P."/>
            <person name="Hill C."/>
        </authorList>
    </citation>
    <scope>NUCLEOTIDE SEQUENCE [LARGE SCALE GENOMIC DNA]</scope>
</reference>
<feature type="compositionally biased region" description="Acidic residues" evidence="2">
    <location>
        <begin position="4802"/>
        <end position="4812"/>
    </location>
</feature>
<proteinExistence type="predicted"/>
<feature type="compositionally biased region" description="Basic and acidic residues" evidence="2">
    <location>
        <begin position="2819"/>
        <end position="2837"/>
    </location>
</feature>
<dbReference type="PANTHER" id="PTHR34491:SF156">
    <property type="entry name" value="KINESIN MOTOR DOMAIN-CONTAINING PROTEIN"/>
    <property type="match status" value="1"/>
</dbReference>
<feature type="region of interest" description="Disordered" evidence="2">
    <location>
        <begin position="1548"/>
        <end position="1583"/>
    </location>
</feature>
<feature type="compositionally biased region" description="Basic and acidic residues" evidence="2">
    <location>
        <begin position="1400"/>
        <end position="1425"/>
    </location>
</feature>
<name>A0A7M1RUD9_9CAUD</name>
<feature type="compositionally biased region" description="Basic and acidic residues" evidence="2">
    <location>
        <begin position="1376"/>
        <end position="1392"/>
    </location>
</feature>
<evidence type="ECO:0000313" key="4">
    <source>
        <dbReference type="Proteomes" id="UP000593824"/>
    </source>
</evidence>
<feature type="region of interest" description="Disordered" evidence="2">
    <location>
        <begin position="4797"/>
        <end position="4818"/>
    </location>
</feature>
<protein>
    <submittedName>
        <fullName evidence="3">Uncharacterized protein</fullName>
    </submittedName>
</protein>
<evidence type="ECO:0000256" key="1">
    <source>
        <dbReference type="SAM" id="Coils"/>
    </source>
</evidence>
<evidence type="ECO:0000313" key="3">
    <source>
        <dbReference type="EMBL" id="QOR57916.1"/>
    </source>
</evidence>
<sequence length="5794" mass="656542">MAKNSIPRKYGISRADAIRQMGAQELYNPNGAIQQELRKHPRTLYYNPFDRKSSDDDGFDYFSNQEVKEKENPSFGTTDWFGKLGSDFLNTGRMLAQRIQENVVDSVGGKLIDLQQEKDDIEKIKRYQALQKYKDDLENSQLKTPLQQIQLDKAKKEIAELDKYFLGEGKSHPVIASHMFDYNKLSTLERAKINLNYLEKDDILGAWYNPLPYIANGLSFLTNLGGYDYHKISNLLGRVTGSDWFSVNSTGHNAIAAGGLSRMDMNNENDRNTLLRAYKGNSAGAKNINNALLDYWEKLTNDEINVKKVLLKNSQSRLRKGQFNILGLDLNVWDPSKVDKQFEKEQNDFHGSYEDLFGQGPLRYLQHGIVEVGSSVALFSHQILAMGINGAMAWLAESVPTWAVKLPASGIKGLAGGIARFATDKAVIGGEKILTNQLRPSLQAAVKGIALGSGLYAARESRIDETGMEAIQGYAERVAQKIYEKHGNFDVIERDIKKYATAAGIDTSKMEADELIKLGLALGVESEDKAYTEAKEESKKGLNKLINANNALALSDYLQALPFMNYSGSILREYGASMASPKLTAAWEVMRHPKTAKFAEEYIRSLAVKNAPKLLLKKYAGDLSGTIGVASDKAFMKALAKKDFVKALRNYEIKDYFKKKAKTAAWEALSEGTEEINQEILQERYKRGDYDNYNTPYNMLNVPEIFANGDMSIQGLYAYMGLPGYDPDFSVENIRKAFNIGALSSGIFSGFLHALTNVRRSSGNDNIRGLMAQLRNDKVVGRMVGDMYGQVQDQAHLETFYNAFKHAGVNRDHLMRSLHMLKEGVEANKDNTLVNKEYIENDMKLLDAAWTMYSDPEINRQLKELGMKKPGFFKHGSPEHKQFVLDGAAAIVEPLKTRELLQKQFALLADHNTEFAGIVDKLLSENTSEQEKEELRTANPKLAETIDKLDSLYTTILKSSTKNKNLLFGAFYQNLKGANNAENNKFFNKALQQHYDKLPIKDEMSFEEYKDMVLSQKNRDFSRTESEFKNVARTAYDFYKNDEVYSALDDETAFATNDHIREAAEKLGLWAPNMFKALRDIYNDKDFIQDGENKNENRDLKDKIVQRAIGLYNAGNLTRDEYIKSRLQRIQNLKSLAAFAGIIEMVKNRAERLKYIRTMTGLDTETNLDGILDELIDQQDGLNRELAEHERNYIDLNGKEFELDNELELKALRQKIEMNKALWSTQIQLANAYRFKNINVNRLRQALYSNHDKLFNNRTLTSEDEDLIKQLTGSEKEYNELVQKLTRNELVSPDESYVEPLSKKEQKQLNKEKEAVAKKAAIAFIKKRTLERLKRNRIANRLYEEENGPVDAPIEAPAGEETDSTEEGSTTAATGKEAEFTEHEKALAKEFGGEISTKTEQAEIHKRKREERLQKERKKAEGRLDDIDEEEGVASDKKEQAGGTDKPGTQTGTATDTTGTSSTTPAAATDNAVTPATPAAAPATTPATTKEEVPVIEPEDEVPTTEPELIDDIEPESEDGVPEPQPEEDGVDESAIADLESQNNTIDPYEAAYNSNPTDDYTQDGEQGGNVLNPYEAADESNPTDDYVPIEDPQWLEMQEDGIFVYYPDGGKNGIVLTRKQSNDIVDDILCGNQRSTAGLHLVDPSNAERKNFYADETESFVSSTLFYNPDPKVNEETGLDEKAILSVDGNPIQLEHEQGSGRELAKKLTQKGWLDNAKKYFVVACAKERREQIENYIKSLNKPEKGWVNEQWRNGLTVAMVIDDGVKSYVVFYKTLGTLRYVHEKGIHKGEPGINSERKALLHALKHRGLSEEKILKCAEDFNITPERDNKTGKLTTSFIDSVIKALAKDIAKADYLDLYGKQNFDAWFNKKLNLSRPEDEKARSVALATADDKARAKLADKKILTNAKITEQINKLEQRRNEIIDAYLGVPKEGETYYDRLVALGTDPKTNIVPDLVEQSNGKIQNEKDKDGWPALKGLWKIFTGKETATIEEITDMIKKGIMNLGYGLGAFAAEQDRFSIRSVLGGTDHLGGRGLSGKIYTYIEGPNGQSVPIMLVESKFSNWLINDADFIPNRDRTVAAQQQATTPEVILMMLLGEIDFGINDRGHLDSVIEFFIHHGEKTLMKDHKPGTESLMLQFARKQISYDSENGELSIWIDNEGLKKYSKDQIMTDKDLRLKIVRAIATQMHWNTDISYMQSLVTLDKNGGFQNSDINTMFKWILNTFGKGRNQFASDEDFLNQRVSMYGCEELSFTVGDFYTMKNGQIKAKEDVSLLAWMIKEKKLVTDLNIEQPFYAPFIFSDGIQNKNEALDVLKSKAATKKETKPEANVEEKAKPEKKKSTKQKETTKKEEKQDLSSVLEREKTNISDAIKNMFSLKDDFLFDDSDLAQLAGRDGLQVVQAYAVVAMQDKTNEAKSLNNRIDDFMSQPGREKWKLKTKGGKNAPYGFNSDSTPNFKEYVKGKVFVLLLVKKDADGNIIVDPQYRTADKFARDHVNKEDNSVRLSGAFSKTHGGHGTLDIEHARNWISSRLGIDKSRINVLNGLLKSMSSGEAYGVTTVISSVLANKVVGMMAFNDQADAGIEYHEAWHYVSLLLSDPKTRRRIYDAYAKAHNFKTGQYKYKEIEEMMADDFMNYVQRAEDKSILGSVKRFFNDVAVFLFASLNKKAYRQMYKDIVDGKYKAVEMDPQSLQEFAKFYQNKVFQIKHGVLGYSKKQVDSYKHIDTAAELYAGAEAFLKRLFTAFDVSTILKINELVNKDFNLIVEEFKSFVEEQENDEIADMLSDILNDPLALKEIVVSAFALLGLRVKITKQKKNKKEANKTEEVDKTDPEKNLKEDEETEPVEDVDLTTADVKLEENKDEEETTATGKELNPENSWNKFSLQESRKQNASIATKNFLRLIPAYKKEYDDDGNVVWTRLYDRYDTAEYYDFDEAWHTIMDELWMCSSFADMIETEDGKKTYSPTSLLGMVKEKIDVNPFYKGLFEKLKDLNDSTFTSDNFLKSELFGTINGYKQLILQFVIEKPVTSSSSDYEGELDYILILFDDSMDSTSSIVDETPRTERRWVLRESNLQETSRSLPRKWSRNFVSNGFMVYVDGKTVLDKNAIDSVDKEYNALSNELSGYFKLVKKGKSEETLIDKSLLINHPEILTNAKQRIVDLLRKLGIESDESSLNIFINMSFKNEGKKIRAEEQLYALKKMLIESSPGSLSFIFESLRKASKRSLQSFTKETGIGFHYEKQFDEVFNGYKKDSQMGKLAIAWSSIHPQASEFSILDANGNRLYPINQNTFVTTRTRNLNDRTLNFAETMMRSKYCAHSLILLKSSEYVKKGDLSDQLISTTFVGIRDATKAIGGDYFGITPVEEFIAKMILLENDNLIDPTMADKKSWGAFKGGFDLCHDVILPEISSGDMAWALKAVYLQNLSKKQAKELGVSYDPEDEVGSVKAFNEKYEEPFGMAAKWRNELRLAAKKDPKALEYYNNIIDQIQAKAYKKFLSGNNAKNYRRFSENTINRFAGYFLDELDSLIDYYNPKTIASLIKNKNKLSNEFHGKIYKDKDGVERMDFSGNGGRFRYFYDVPIETASGNEFLNLNEKLQLLYEFQKMVMNGEIKSEDAHGDEIYTVLGIEDVIGGKKNPKELTGFELIEKFLADLRALLIDVNTVTQEYSSDFKEAINSWIMNLVEHEIDAASEETSPLRIIKKDKYGNLNNYAVPQEIINKYKKKVKDQDFDSKIKGKDEETAVLYSIIANYTVNSMMSIIEFEKVFAGDPAWYKTKNYKEQRKVECEYTSETGKTAKYTVSLDIQKDSFTDKIKRLGSLMSPGQEIRTDFSQEELAADPTLFAKQYVNVDVKDLKYKSLVFDEIERQFKTQLLEDAIRMEYGNTKNVFADFMEELTNTNKKHLELKKANPNANVRIYSPKEVVDAEHAFSALHHDYSFVERLWEKLDDDIRIPLEKTLAGQINPYNRITVSDAQVIIRPETYRKIRIGLGQWSDEIEDAYNLIEGYKYNEDGVRVKKTKEELEKENAEGSWMLNKEKYEAAKKLQAYALKVAYFQNKPETIKIGDNETIQITKPRLGKQAMFPLFSYMRSSEVGKQLYDRMNAEGNEIDTISFESAIKVGGAQYAPNIADKNDINKLSDLFAVTYDENGKAIAKHVNQSSIDYTTGTVISQDNIKGAIATQIQDFEMLRWQLNTEAHTHDTRNIGSQMFKIAFSNLIDSISYGYGKNKIYGRDIKRNVMAYVDGLTQIGAVELLNSFYTKDKNGKDVVDAKKVKKWLYGLAESNGIGPAGLELLKRGACAESLVSRSVFENAVIKEVNKHVVDITTKGGTAVQQSMFGFAGYSNVATLAEEGVNSYNGNRELKWNSDNNTMQMMLSANFFKAVIPKDVWNQGYKAQRDYLIEKNLICGDRKDSESAVVKPFGIGYRIPTQGMSSMFAIQVADILPETTGDLIIVPREFTAQTGSDFDVDKLFLATLSFKDGVEDTLESTGLEKVNITDKGAMREFIYATRKNKKEEEELPDEEKQQEEDDTKNTSTDKRSVLEKLKSVIGNQLLHTYITVITDEHNFSQARASIDTVTGHLLDDLVNPVLRNSATRYQTGGLELTPSFQVLRKMEFSVGKDGIGPFALNITNLSFTQLTGLTIDAGFYNKLFNLNDLTLITGEDGVRISDWLSAMVNAHVDVAKDPYVFALNVNKATYQITNYLLRSGKGISTFAFLAQPILKEYATRRNNIGGMYLDTLSDQEERYKYSKIFDDIYSKYFDLFEKAVSEAKANGATKEDVEAWDAAMKHYKELSKKGKKFKESEEESDEEDDKAENKFGPTKKSKYNHYYAKALTYQYAKQMLTIGQTLKEDPNTTSVKSSDKANYYLHQLVTLDTFNKLNPYAKSLSAMISCSQIDTKKQGNTLTANIDYYNKMQHLKYMDSNFMLVGKDEEFYKKYSLAYKKEAESEKPNRAKLAKMRSQIAVDYYFNKLFLNDKTKKAIMYSKELLLSLLFAASPLYKDVYIKIMQQLFNSFESLDICSSDEESIPVSGYTAIASEKDLKLISQAIDNIMRYCALSRSGYNIITDKRYAKEYPNMIDFTFGGSEIDAVYYYKDLLFGNDKQKSIFERVAKIIQDIRSGEAKYSDLGNKEDGVTNELLKYLNPQVATKPGELGKMLLQHSQTDNRDIDEKKLVTAFYQLFLHQEEEVKLLAKDLAIFAYYSTFDQNVGNSFFHLVPFEYRAQYDLTLALATSGLSSGRISLLNKKKTSAKQYRELLADDILDKMVRNYWYYDKLVPKYIKSKQQTSSLVNKLGVDIEGRNVGNGFVQYIITHRYSKNPYISVKSKMGNGELVTILYKKVGTYSRVNKDTKKTETFDIFIPVQRAGRNIKGRMFFEYYVGDNAPSLFDENKLPKSVSETRVRKVLQDMVNDITDNDLFENLTLNWNSEDIPVARQVTTEDIYEDTSYNMSVNNDDLPNVGRTTLKRAAGPTYKIMYNSDILIHIVNNTTEESRELPKIQSFKETTPVERIITLNADGLNNEEQLEKLRTYVQEVLASRSEEEGNKIQIGIISPGSDRYAIDVSSEVDSAYNDRLNEIKVLYKDGSKKQKTELNRLNDDKEKGYIAADIAVLKMKDVLANQIFGSIQELLSSGQKFSLNSTIEALTRTLGVNVVRSLDSLISAYEKENNAEIYNSTTYVNDTMQYKKAVHAFAKLEKPSENESSENTADPTGGAPVQNADIVDESVDPKTDKEEKPEDTSEEHKACAIGGGTAKKKSSNESKPKESQDTTQDNAGKSGFTSAIIMDADMDADIDF</sequence>
<feature type="compositionally biased region" description="Low complexity" evidence="2">
    <location>
        <begin position="1447"/>
        <end position="1488"/>
    </location>
</feature>
<feature type="compositionally biased region" description="Acidic residues" evidence="2">
    <location>
        <begin position="4515"/>
        <end position="4528"/>
    </location>
</feature>
<feature type="compositionally biased region" description="Basic and acidic residues" evidence="2">
    <location>
        <begin position="2323"/>
        <end position="2337"/>
    </location>
</feature>
<feature type="compositionally biased region" description="Basic and acidic residues" evidence="2">
    <location>
        <begin position="2345"/>
        <end position="2361"/>
    </location>
</feature>
<dbReference type="KEGG" id="vg:65132087"/>
<keyword evidence="4" id="KW-1185">Reference proteome</keyword>